<dbReference type="GO" id="GO:0032259">
    <property type="term" value="P:methylation"/>
    <property type="evidence" value="ECO:0007669"/>
    <property type="project" value="UniProtKB-KW"/>
</dbReference>
<comment type="caution">
    <text evidence="5">The sequence shown here is derived from an EMBL/GenBank/DDBJ whole genome shotgun (WGS) entry which is preliminary data.</text>
</comment>
<dbReference type="Gene3D" id="3.30.1330.30">
    <property type="match status" value="1"/>
</dbReference>
<dbReference type="CDD" id="cd18107">
    <property type="entry name" value="SpoU-like_AviRb"/>
    <property type="match status" value="1"/>
</dbReference>
<dbReference type="InterPro" id="IPR051259">
    <property type="entry name" value="rRNA_Methyltransferase"/>
</dbReference>
<dbReference type="PANTHER" id="PTHR43191">
    <property type="entry name" value="RRNA METHYLTRANSFERASE 3"/>
    <property type="match status" value="1"/>
</dbReference>
<dbReference type="InterPro" id="IPR029064">
    <property type="entry name" value="Ribosomal_eL30-like_sf"/>
</dbReference>
<name>A0A921MVG0_9MICO</name>
<gene>
    <name evidence="5" type="ORF">K8V81_06375</name>
</gene>
<dbReference type="AlphaFoldDB" id="A0A921MVG0"/>
<dbReference type="GO" id="GO:0003723">
    <property type="term" value="F:RNA binding"/>
    <property type="evidence" value="ECO:0007669"/>
    <property type="project" value="InterPro"/>
</dbReference>
<dbReference type="InterPro" id="IPR029028">
    <property type="entry name" value="Alpha/beta_knot_MTases"/>
</dbReference>
<dbReference type="PANTHER" id="PTHR43191:SF2">
    <property type="entry name" value="RRNA METHYLTRANSFERASE 3, MITOCHONDRIAL"/>
    <property type="match status" value="1"/>
</dbReference>
<dbReference type="GO" id="GO:0008173">
    <property type="term" value="F:RNA methyltransferase activity"/>
    <property type="evidence" value="ECO:0007669"/>
    <property type="project" value="InterPro"/>
</dbReference>
<organism evidence="5 6">
    <name type="scientific">Brachybacterium massiliense</name>
    <dbReference type="NCBI Taxonomy" id="1755098"/>
    <lineage>
        <taxon>Bacteria</taxon>
        <taxon>Bacillati</taxon>
        <taxon>Actinomycetota</taxon>
        <taxon>Actinomycetes</taxon>
        <taxon>Micrococcales</taxon>
        <taxon>Dermabacteraceae</taxon>
        <taxon>Brachybacterium</taxon>
    </lineage>
</organism>
<proteinExistence type="predicted"/>
<dbReference type="InterPro" id="IPR029026">
    <property type="entry name" value="tRNA_m1G_MTases_N"/>
</dbReference>
<accession>A0A921MVG0</accession>
<reference evidence="5" key="2">
    <citation type="submission" date="2021-09" db="EMBL/GenBank/DDBJ databases">
        <authorList>
            <person name="Gilroy R."/>
        </authorList>
    </citation>
    <scope>NUCLEOTIDE SEQUENCE</scope>
    <source>
        <strain evidence="5">ChiGjej5B5-22894</strain>
    </source>
</reference>
<dbReference type="EMBL" id="DYUE01000150">
    <property type="protein sequence ID" value="HJG91335.1"/>
    <property type="molecule type" value="Genomic_DNA"/>
</dbReference>
<evidence type="ECO:0000313" key="6">
    <source>
        <dbReference type="Proteomes" id="UP000742460"/>
    </source>
</evidence>
<evidence type="ECO:0000259" key="3">
    <source>
        <dbReference type="Pfam" id="PF00588"/>
    </source>
</evidence>
<keyword evidence="1 5" id="KW-0489">Methyltransferase</keyword>
<feature type="domain" description="tRNA/rRNA methyltransferase SpoU type" evidence="3">
    <location>
        <begin position="134"/>
        <end position="279"/>
    </location>
</feature>
<keyword evidence="2" id="KW-0808">Transferase</keyword>
<dbReference type="Pfam" id="PF22655">
    <property type="entry name" value="SpoU_sub_bind_like"/>
    <property type="match status" value="1"/>
</dbReference>
<evidence type="ECO:0000259" key="4">
    <source>
        <dbReference type="Pfam" id="PF22655"/>
    </source>
</evidence>
<reference evidence="5" key="1">
    <citation type="journal article" date="2021" name="PeerJ">
        <title>Extensive microbial diversity within the chicken gut microbiome revealed by metagenomics and culture.</title>
        <authorList>
            <person name="Gilroy R."/>
            <person name="Ravi A."/>
            <person name="Getino M."/>
            <person name="Pursley I."/>
            <person name="Horton D.L."/>
            <person name="Alikhan N.F."/>
            <person name="Baker D."/>
            <person name="Gharbi K."/>
            <person name="Hall N."/>
            <person name="Watson M."/>
            <person name="Adriaenssens E.M."/>
            <person name="Foster-Nyarko E."/>
            <person name="Jarju S."/>
            <person name="Secka A."/>
            <person name="Antonio M."/>
            <person name="Oren A."/>
            <person name="Chaudhuri R.R."/>
            <person name="La Ragione R."/>
            <person name="Hildebrand F."/>
            <person name="Pallen M.J."/>
        </authorList>
    </citation>
    <scope>NUCLEOTIDE SEQUENCE</scope>
    <source>
        <strain evidence="5">ChiGjej5B5-22894</strain>
    </source>
</reference>
<dbReference type="InterPro" id="IPR001537">
    <property type="entry name" value="SpoU_MeTrfase"/>
</dbReference>
<dbReference type="SUPFAM" id="SSF75217">
    <property type="entry name" value="alpha/beta knot"/>
    <property type="match status" value="1"/>
</dbReference>
<feature type="domain" description="SpoU L30e-like N-terminal" evidence="4">
    <location>
        <begin position="26"/>
        <end position="115"/>
    </location>
</feature>
<dbReference type="GO" id="GO:0006396">
    <property type="term" value="P:RNA processing"/>
    <property type="evidence" value="ECO:0007669"/>
    <property type="project" value="InterPro"/>
</dbReference>
<protein>
    <submittedName>
        <fullName evidence="5">RNA methyltransferase</fullName>
    </submittedName>
</protein>
<dbReference type="SUPFAM" id="SSF55315">
    <property type="entry name" value="L30e-like"/>
    <property type="match status" value="1"/>
</dbReference>
<evidence type="ECO:0000313" key="5">
    <source>
        <dbReference type="EMBL" id="HJG91335.1"/>
    </source>
</evidence>
<dbReference type="InterPro" id="IPR054578">
    <property type="entry name" value="SpoU_sub_bind-like_N"/>
</dbReference>
<dbReference type="Proteomes" id="UP000742460">
    <property type="component" value="Unassembled WGS sequence"/>
</dbReference>
<dbReference type="Pfam" id="PF00588">
    <property type="entry name" value="SpoU_methylase"/>
    <property type="match status" value="1"/>
</dbReference>
<dbReference type="Gene3D" id="3.40.1280.10">
    <property type="match status" value="1"/>
</dbReference>
<evidence type="ECO:0000256" key="2">
    <source>
        <dbReference type="ARBA" id="ARBA00022679"/>
    </source>
</evidence>
<evidence type="ECO:0000256" key="1">
    <source>
        <dbReference type="ARBA" id="ARBA00022603"/>
    </source>
</evidence>
<sequence length="292" mass="30877">MSGGSSPQRHGRRAGSALPARLERRNALFQQWQALLTNRTKRTRTGEMLIQGVRPISQAIAHGVEIRALLWDGRTQPSRWAQDLLDAPPAPVVEVSEELMAELGEREDGAPELLALAAVPADDMARLRPSASSVLVAFDRPSGPGNIGSLARTVDALGAEGLLITGRSADAWDPAAIRASTGSLFATTVLRLPSHREVMDWIASRRALGEQWTVVGLDEAGGHQLAHTDLTGPTLLVVGNETTGMSAGWREACDVIAEIPMSGSASSLNASVAGSIALYEARRQRSTGAVSG</sequence>